<dbReference type="Pfam" id="PF05762">
    <property type="entry name" value="VWA_CoxE"/>
    <property type="match status" value="1"/>
</dbReference>
<reference evidence="2 3" key="1">
    <citation type="submission" date="2024-04" db="EMBL/GenBank/DDBJ databases">
        <title>Isolation of an actinomycete strain from pig manure.</title>
        <authorList>
            <person name="Gong T."/>
            <person name="Yu Z."/>
            <person name="An M."/>
            <person name="Wei C."/>
            <person name="Yang W."/>
            <person name="Liu L."/>
        </authorList>
    </citation>
    <scope>NUCLEOTIDE SEQUENCE [LARGE SCALE GENOMIC DNA]</scope>
    <source>
        <strain evidence="2 3">ZF39</strain>
    </source>
</reference>
<dbReference type="RefSeq" id="WP_425308030.1">
    <property type="nucleotide sequence ID" value="NZ_CP154795.1"/>
</dbReference>
<organism evidence="2 3">
    <name type="scientific">Ammonicoccus fulvus</name>
    <dbReference type="NCBI Taxonomy" id="3138240"/>
    <lineage>
        <taxon>Bacteria</taxon>
        <taxon>Bacillati</taxon>
        <taxon>Actinomycetota</taxon>
        <taxon>Actinomycetes</taxon>
        <taxon>Propionibacteriales</taxon>
        <taxon>Propionibacteriaceae</taxon>
        <taxon>Ammonicoccus</taxon>
    </lineage>
</organism>
<evidence type="ECO:0000313" key="3">
    <source>
        <dbReference type="Proteomes" id="UP001442841"/>
    </source>
</evidence>
<dbReference type="InterPro" id="IPR008912">
    <property type="entry name" value="Uncharacterised_CoxE"/>
</dbReference>
<dbReference type="Proteomes" id="UP001442841">
    <property type="component" value="Chromosome"/>
</dbReference>
<keyword evidence="3" id="KW-1185">Reference proteome</keyword>
<dbReference type="InterPro" id="IPR036465">
    <property type="entry name" value="vWFA_dom_sf"/>
</dbReference>
<dbReference type="PANTHER" id="PTHR30634:SF16">
    <property type="entry name" value="OUTER-MEMBRANE LIPOPROTEIN LOLB"/>
    <property type="match status" value="1"/>
</dbReference>
<feature type="domain" description="VWFA" evidence="1">
    <location>
        <begin position="216"/>
        <end position="378"/>
    </location>
</feature>
<dbReference type="SUPFAM" id="SSF53300">
    <property type="entry name" value="vWA-like"/>
    <property type="match status" value="1"/>
</dbReference>
<dbReference type="InterPro" id="IPR002035">
    <property type="entry name" value="VWF_A"/>
</dbReference>
<evidence type="ECO:0000259" key="1">
    <source>
        <dbReference type="SMART" id="SM00327"/>
    </source>
</evidence>
<dbReference type="InterPro" id="IPR050458">
    <property type="entry name" value="LolB"/>
</dbReference>
<proteinExistence type="predicted"/>
<gene>
    <name evidence="2" type="ORF">AADG42_04510</name>
</gene>
<sequence length="400" mass="43222">MSAHEITAAEVERHRRWRLLLGSDPDEGDAGAGLTGDDKVVDRALAALYDRGEGESTSSTRSAGLGSSAPRVTRWLADIRHYFPTPVVQVIQTDALERLDLARLLAEPEFIEAVEPDIHLASLLAQLSEVLPEQARASARRLVAQVVDEIQRRIAEKTVSLVSSAINRSSRTRRPRPGDIDWNRTIAANLKHYLPDYRTVVPQRLIGYGRRRSGIQREVIVALDQSGSMAESVIYGAIFTAVLASMPSLKTSLVVFDTAVVDLSDRLSDPVDLVFATQLGGGTDINTAITYCAQLVSRPRDTILVLVSDLFEGGSRPDLLRRMRTLHRSGVTVLVLLALDDSGAPAYDHQIAGNLAELGIPSFACTPDVFPEVLEVAINGGDLAGWASAYAAANAQGPST</sequence>
<dbReference type="SMART" id="SM00327">
    <property type="entry name" value="VWA"/>
    <property type="match status" value="1"/>
</dbReference>
<name>A0ABZ3FLQ9_9ACTN</name>
<evidence type="ECO:0000313" key="2">
    <source>
        <dbReference type="EMBL" id="XAN06600.1"/>
    </source>
</evidence>
<dbReference type="EMBL" id="CP154795">
    <property type="protein sequence ID" value="XAN06600.1"/>
    <property type="molecule type" value="Genomic_DNA"/>
</dbReference>
<dbReference type="Gene3D" id="3.40.50.410">
    <property type="entry name" value="von Willebrand factor, type A domain"/>
    <property type="match status" value="1"/>
</dbReference>
<protein>
    <submittedName>
        <fullName evidence="2">VWA domain-containing protein</fullName>
    </submittedName>
</protein>
<accession>A0ABZ3FLQ9</accession>
<dbReference type="PANTHER" id="PTHR30634">
    <property type="entry name" value="OUTER MEMBRANE LOLAB LIPOPROTEIN INSERTION APPARATUS"/>
    <property type="match status" value="1"/>
</dbReference>